<reference evidence="2" key="1">
    <citation type="journal article" date="2022" name="bioRxiv">
        <title>Sequencing and chromosome-scale assembly of the giantPleurodeles waltlgenome.</title>
        <authorList>
            <person name="Brown T."/>
            <person name="Elewa A."/>
            <person name="Iarovenko S."/>
            <person name="Subramanian E."/>
            <person name="Araus A.J."/>
            <person name="Petzold A."/>
            <person name="Susuki M."/>
            <person name="Suzuki K.-i.T."/>
            <person name="Hayashi T."/>
            <person name="Toyoda A."/>
            <person name="Oliveira C."/>
            <person name="Osipova E."/>
            <person name="Leigh N.D."/>
            <person name="Simon A."/>
            <person name="Yun M.H."/>
        </authorList>
    </citation>
    <scope>NUCLEOTIDE SEQUENCE</scope>
    <source>
        <strain evidence="2">20211129_DDA</strain>
        <tissue evidence="2">Liver</tissue>
    </source>
</reference>
<organism evidence="2 3">
    <name type="scientific">Pleurodeles waltl</name>
    <name type="common">Iberian ribbed newt</name>
    <dbReference type="NCBI Taxonomy" id="8319"/>
    <lineage>
        <taxon>Eukaryota</taxon>
        <taxon>Metazoa</taxon>
        <taxon>Chordata</taxon>
        <taxon>Craniata</taxon>
        <taxon>Vertebrata</taxon>
        <taxon>Euteleostomi</taxon>
        <taxon>Amphibia</taxon>
        <taxon>Batrachia</taxon>
        <taxon>Caudata</taxon>
        <taxon>Salamandroidea</taxon>
        <taxon>Salamandridae</taxon>
        <taxon>Pleurodelinae</taxon>
        <taxon>Pleurodeles</taxon>
    </lineage>
</organism>
<name>A0AAV7RML1_PLEWA</name>
<keyword evidence="3" id="KW-1185">Reference proteome</keyword>
<dbReference type="EMBL" id="JANPWB010000009">
    <property type="protein sequence ID" value="KAJ1152977.1"/>
    <property type="molecule type" value="Genomic_DNA"/>
</dbReference>
<evidence type="ECO:0000256" key="1">
    <source>
        <dbReference type="SAM" id="MobiDB-lite"/>
    </source>
</evidence>
<feature type="region of interest" description="Disordered" evidence="1">
    <location>
        <begin position="1"/>
        <end position="27"/>
    </location>
</feature>
<dbReference type="Proteomes" id="UP001066276">
    <property type="component" value="Chromosome 5"/>
</dbReference>
<gene>
    <name evidence="2" type="ORF">NDU88_005749</name>
</gene>
<comment type="caution">
    <text evidence="2">The sequence shown here is derived from an EMBL/GenBank/DDBJ whole genome shotgun (WGS) entry which is preliminary data.</text>
</comment>
<protein>
    <submittedName>
        <fullName evidence="2">Uncharacterized protein</fullName>
    </submittedName>
</protein>
<evidence type="ECO:0000313" key="2">
    <source>
        <dbReference type="EMBL" id="KAJ1152977.1"/>
    </source>
</evidence>
<dbReference type="AlphaFoldDB" id="A0AAV7RML1"/>
<sequence>MEEIETEHELDNEDEEEDLEEGEIPHWQEQVPKYEKKLVGQKNDVVSASVMLQDTFVKEKVLRRKKYAQVQATRNQQDSIQNLQRLRTNELEWWRG</sequence>
<feature type="compositionally biased region" description="Acidic residues" evidence="1">
    <location>
        <begin position="1"/>
        <end position="22"/>
    </location>
</feature>
<proteinExistence type="predicted"/>
<evidence type="ECO:0000313" key="3">
    <source>
        <dbReference type="Proteomes" id="UP001066276"/>
    </source>
</evidence>
<accession>A0AAV7RML1</accession>